<dbReference type="CDD" id="cd00586">
    <property type="entry name" value="4HBT"/>
    <property type="match status" value="1"/>
</dbReference>
<evidence type="ECO:0000256" key="4">
    <source>
        <dbReference type="ARBA" id="ARBA00022490"/>
    </source>
</evidence>
<dbReference type="InterPro" id="IPR008927">
    <property type="entry name" value="6-PGluconate_DH-like_C_sf"/>
</dbReference>
<dbReference type="NCBIfam" id="NF005716">
    <property type="entry name" value="PRK07531.1"/>
    <property type="match status" value="1"/>
</dbReference>
<dbReference type="InterPro" id="IPR036291">
    <property type="entry name" value="NAD(P)-bd_dom_sf"/>
</dbReference>
<evidence type="ECO:0000313" key="11">
    <source>
        <dbReference type="Proteomes" id="UP001375743"/>
    </source>
</evidence>
<dbReference type="PANTHER" id="PTHR48075">
    <property type="entry name" value="3-HYDROXYACYL-COA DEHYDROGENASE FAMILY PROTEIN"/>
    <property type="match status" value="1"/>
</dbReference>
<dbReference type="RefSeq" id="WP_418159985.1">
    <property type="nucleotide sequence ID" value="NZ_JBBLZC010000012.1"/>
</dbReference>
<dbReference type="Pfam" id="PF00725">
    <property type="entry name" value="3HCDH"/>
    <property type="match status" value="1"/>
</dbReference>
<sequence length="493" mass="54957">MNVRKVGLIGAGVIGAGWAARLVLNGIDVALYDPDPEVERKVGEVLANAERAYRKLTLAPLPRRGSVTFARSVEEAVADADFVQESAPEREDLKIRLLAQVDRACRPDVVIGTSTSGLLPTRLQSGMAHPERFTVGHPFNPVYLLPLVEICGGERTSEATKERAATFYRSIGMKPLMLRKEIDGFIADRLMEALWREALHLVNDDVATVEEIDDAVRFGCGLRWSFMGTFLVYRIAGGEAGMRHFMAQFGPALKLPWTKLEAPELTDELLEKIVAQSDAQAGDRSIRELERLRDDCLVSVMQGLRSHHWGAGEVLAAYEEKLYEASHAHVMGAGDDLAQPLRLHEARVLPEWIDYNGHMTESRYLQVFGDASDALFRYVGIDEAYHRAGLSYYTVETHIMHLREVEAGVPLHVTTQILGADEKRIHLFHSLHRSDDGTRLATAEQMLLHVDTNAGRACPAREDVRERVLRIAAAHRDLPRPDFAGRQVGAPRR</sequence>
<evidence type="ECO:0000256" key="1">
    <source>
        <dbReference type="ARBA" id="ARBA00004496"/>
    </source>
</evidence>
<dbReference type="Pfam" id="PF13279">
    <property type="entry name" value="4HBT_2"/>
    <property type="match status" value="1"/>
</dbReference>
<dbReference type="Proteomes" id="UP001375743">
    <property type="component" value="Unassembled WGS sequence"/>
</dbReference>
<evidence type="ECO:0000256" key="6">
    <source>
        <dbReference type="ARBA" id="ARBA00023027"/>
    </source>
</evidence>
<evidence type="ECO:0000259" key="9">
    <source>
        <dbReference type="Pfam" id="PF02737"/>
    </source>
</evidence>
<feature type="binding site" evidence="7">
    <location>
        <begin position="10"/>
        <end position="15"/>
    </location>
    <ligand>
        <name>NAD(+)</name>
        <dbReference type="ChEBI" id="CHEBI:57540"/>
    </ligand>
</feature>
<dbReference type="InterPro" id="IPR029069">
    <property type="entry name" value="HotDog_dom_sf"/>
</dbReference>
<dbReference type="InterPro" id="IPR006108">
    <property type="entry name" value="3HC_DH_C"/>
</dbReference>
<dbReference type="Pfam" id="PF02737">
    <property type="entry name" value="3HCDH_N"/>
    <property type="match status" value="1"/>
</dbReference>
<dbReference type="Gene3D" id="1.10.1040.10">
    <property type="entry name" value="N-(1-d-carboxylethyl)-l-norvaline Dehydrogenase, domain 2"/>
    <property type="match status" value="1"/>
</dbReference>
<dbReference type="EC" id="1.1.1.108" evidence="7"/>
<accession>A0ABU8XUQ2</accession>
<dbReference type="SUPFAM" id="SSF54637">
    <property type="entry name" value="Thioesterase/thiol ester dehydrase-isomerase"/>
    <property type="match status" value="1"/>
</dbReference>
<evidence type="ECO:0000256" key="2">
    <source>
        <dbReference type="ARBA" id="ARBA00004855"/>
    </source>
</evidence>
<keyword evidence="4 7" id="KW-0963">Cytoplasm</keyword>
<dbReference type="EMBL" id="JBBLZC010000012">
    <property type="protein sequence ID" value="MEK0084138.1"/>
    <property type="molecule type" value="Genomic_DNA"/>
</dbReference>
<dbReference type="Gene3D" id="3.40.50.720">
    <property type="entry name" value="NAD(P)-binding Rossmann-like Domain"/>
    <property type="match status" value="1"/>
</dbReference>
<reference evidence="10 11" key="1">
    <citation type="submission" date="2024-01" db="EMBL/GenBank/DDBJ databases">
        <title>Multi-omics insights into the function and evolution of sodium benzoate biodegradation pathways in Benzoatithermus flavus gen. nov., sp. nov. from hot spring.</title>
        <authorList>
            <person name="Hu C.-J."/>
            <person name="Li W.-J."/>
        </authorList>
    </citation>
    <scope>NUCLEOTIDE SEQUENCE [LARGE SCALE GENOMIC DNA]</scope>
    <source>
        <strain evidence="10 11">SYSU G07066</strain>
    </source>
</reference>
<comment type="function">
    <text evidence="7">Catalyzes the NAD(+)-dependent oxidation of L-carnitine to 3-dehydrocarnitine.</text>
</comment>
<dbReference type="HAMAP" id="MF_02129">
    <property type="entry name" value="L_carnitine_dehydrog"/>
    <property type="match status" value="1"/>
</dbReference>
<comment type="catalytic activity">
    <reaction evidence="7">
        <text>carnitine + NAD(+) = 3-dehydrocarnitine + NADH + H(+)</text>
        <dbReference type="Rhea" id="RHEA:19265"/>
        <dbReference type="ChEBI" id="CHEBI:15378"/>
        <dbReference type="ChEBI" id="CHEBI:17126"/>
        <dbReference type="ChEBI" id="CHEBI:57540"/>
        <dbReference type="ChEBI" id="CHEBI:57885"/>
        <dbReference type="ChEBI" id="CHEBI:57945"/>
        <dbReference type="EC" id="1.1.1.108"/>
    </reaction>
</comment>
<keyword evidence="6 7" id="KW-0520">NAD</keyword>
<dbReference type="Gene3D" id="3.10.129.10">
    <property type="entry name" value="Hotdog Thioesterase"/>
    <property type="match status" value="1"/>
</dbReference>
<evidence type="ECO:0000256" key="7">
    <source>
        <dbReference type="HAMAP-Rule" id="MF_02129"/>
    </source>
</evidence>
<comment type="subcellular location">
    <subcellularLocation>
        <location evidence="1 7">Cytoplasm</location>
    </subcellularLocation>
</comment>
<comment type="caution">
    <text evidence="10">The sequence shown here is derived from an EMBL/GenBank/DDBJ whole genome shotgun (WGS) entry which is preliminary data.</text>
</comment>
<evidence type="ECO:0000259" key="8">
    <source>
        <dbReference type="Pfam" id="PF00725"/>
    </source>
</evidence>
<feature type="domain" description="3-hydroxyacyl-CoA dehydrogenase NAD binding" evidence="9">
    <location>
        <begin position="5"/>
        <end position="180"/>
    </location>
</feature>
<organism evidence="10 11">
    <name type="scientific">Benzoatithermus flavus</name>
    <dbReference type="NCBI Taxonomy" id="3108223"/>
    <lineage>
        <taxon>Bacteria</taxon>
        <taxon>Pseudomonadati</taxon>
        <taxon>Pseudomonadota</taxon>
        <taxon>Alphaproteobacteria</taxon>
        <taxon>Geminicoccales</taxon>
        <taxon>Geminicoccaceae</taxon>
        <taxon>Benzoatithermus</taxon>
    </lineage>
</organism>
<proteinExistence type="inferred from homology"/>
<dbReference type="SUPFAM" id="SSF48179">
    <property type="entry name" value="6-phosphogluconate dehydrogenase C-terminal domain-like"/>
    <property type="match status" value="1"/>
</dbReference>
<dbReference type="NCBIfam" id="NF005471">
    <property type="entry name" value="PRK07066.1"/>
    <property type="match status" value="1"/>
</dbReference>
<dbReference type="SUPFAM" id="SSF51735">
    <property type="entry name" value="NAD(P)-binding Rossmann-fold domains"/>
    <property type="match status" value="1"/>
</dbReference>
<evidence type="ECO:0000256" key="3">
    <source>
        <dbReference type="ARBA" id="ARBA00011738"/>
    </source>
</evidence>
<feature type="domain" description="3-hydroxyacyl-CoA dehydrogenase C-terminal" evidence="8">
    <location>
        <begin position="184"/>
        <end position="252"/>
    </location>
</feature>
<dbReference type="PANTHER" id="PTHR48075:SF5">
    <property type="entry name" value="3-HYDROXYBUTYRYL-COA DEHYDROGENASE"/>
    <property type="match status" value="1"/>
</dbReference>
<dbReference type="GO" id="GO:0047728">
    <property type="term" value="F:carnitine 3-dehydrogenase activity"/>
    <property type="evidence" value="ECO:0007669"/>
    <property type="project" value="UniProtKB-EC"/>
</dbReference>
<evidence type="ECO:0000256" key="5">
    <source>
        <dbReference type="ARBA" id="ARBA00023002"/>
    </source>
</evidence>
<dbReference type="InterPro" id="IPR013328">
    <property type="entry name" value="6PGD_dom2"/>
</dbReference>
<keyword evidence="5 7" id="KW-0560">Oxidoreductase</keyword>
<evidence type="ECO:0000313" key="10">
    <source>
        <dbReference type="EMBL" id="MEK0084138.1"/>
    </source>
</evidence>
<dbReference type="InterPro" id="IPR006176">
    <property type="entry name" value="3-OHacyl-CoA_DH_NAD-bd"/>
</dbReference>
<comment type="subunit">
    <text evidence="3 7">Homodimer.</text>
</comment>
<protein>
    <recommendedName>
        <fullName evidence="7">L-carnitine dehydrogenase</fullName>
        <shortName evidence="7">CDH</shortName>
        <shortName evidence="7">L-CDH</shortName>
        <ecNumber evidence="7">1.1.1.108</ecNumber>
    </recommendedName>
</protein>
<keyword evidence="11" id="KW-1185">Reference proteome</keyword>
<dbReference type="InterPro" id="IPR026578">
    <property type="entry name" value="L-carnitine_dehydrogenase"/>
</dbReference>
<comment type="pathway">
    <text evidence="2 7">Amine and polyamine metabolism; carnitine metabolism.</text>
</comment>
<name>A0ABU8XUQ2_9PROT</name>
<gene>
    <name evidence="10" type="ORF">U1T56_13315</name>
</gene>
<comment type="similarity">
    <text evidence="7">Belongs to the 3-hydroxyacyl-CoA dehydrogenase family. L-carnitine dehydrogenase subfamily.</text>
</comment>